<gene>
    <name evidence="2" type="ORF">M5K25_002551</name>
</gene>
<feature type="transmembrane region" description="Helical" evidence="1">
    <location>
        <begin position="76"/>
        <end position="96"/>
    </location>
</feature>
<protein>
    <submittedName>
        <fullName evidence="2">Uncharacterized protein</fullName>
    </submittedName>
</protein>
<dbReference type="Proteomes" id="UP001552299">
    <property type="component" value="Unassembled WGS sequence"/>
</dbReference>
<evidence type="ECO:0000256" key="1">
    <source>
        <dbReference type="SAM" id="Phobius"/>
    </source>
</evidence>
<proteinExistence type="predicted"/>
<accession>A0ABD0VNW1</accession>
<organism evidence="2 3">
    <name type="scientific">Dendrobium thyrsiflorum</name>
    <name type="common">Pinecone-like raceme dendrobium</name>
    <name type="synonym">Orchid</name>
    <dbReference type="NCBI Taxonomy" id="117978"/>
    <lineage>
        <taxon>Eukaryota</taxon>
        <taxon>Viridiplantae</taxon>
        <taxon>Streptophyta</taxon>
        <taxon>Embryophyta</taxon>
        <taxon>Tracheophyta</taxon>
        <taxon>Spermatophyta</taxon>
        <taxon>Magnoliopsida</taxon>
        <taxon>Liliopsida</taxon>
        <taxon>Asparagales</taxon>
        <taxon>Orchidaceae</taxon>
        <taxon>Epidendroideae</taxon>
        <taxon>Malaxideae</taxon>
        <taxon>Dendrobiinae</taxon>
        <taxon>Dendrobium</taxon>
    </lineage>
</organism>
<reference evidence="2 3" key="1">
    <citation type="journal article" date="2024" name="Plant Biotechnol. J.">
        <title>Dendrobium thyrsiflorum genome and its molecular insights into genes involved in important horticultural traits.</title>
        <authorList>
            <person name="Chen B."/>
            <person name="Wang J.Y."/>
            <person name="Zheng P.J."/>
            <person name="Li K.L."/>
            <person name="Liang Y.M."/>
            <person name="Chen X.F."/>
            <person name="Zhang C."/>
            <person name="Zhao X."/>
            <person name="He X."/>
            <person name="Zhang G.Q."/>
            <person name="Liu Z.J."/>
            <person name="Xu Q."/>
        </authorList>
    </citation>
    <scope>NUCLEOTIDE SEQUENCE [LARGE SCALE GENOMIC DNA]</scope>
    <source>
        <strain evidence="2">GZMU011</strain>
    </source>
</reference>
<evidence type="ECO:0000313" key="2">
    <source>
        <dbReference type="EMBL" id="KAL0926333.1"/>
    </source>
</evidence>
<dbReference type="EMBL" id="JANQDX010000003">
    <property type="protein sequence ID" value="KAL0926333.1"/>
    <property type="molecule type" value="Genomic_DNA"/>
</dbReference>
<sequence length="177" mass="19756">MNQILGKLCGYWFSKRASKELFSVGDDINLFLVNSRLLCFPWLLPDGFLLLFPVGLLCLLGFCAVLAFYRRLPVGFLLCYPWLPVGLSRALFPLAVSAKLLPVGLSRALFPLAVSAKLLPVGLSRALFHVSVRWVPVPVYFGGLSLCGGCWLSISLSADWLSSRWIWPFVSHFLSYK</sequence>
<feature type="transmembrane region" description="Helical" evidence="1">
    <location>
        <begin position="139"/>
        <end position="158"/>
    </location>
</feature>
<comment type="caution">
    <text evidence="2">The sequence shown here is derived from an EMBL/GenBank/DDBJ whole genome shotgun (WGS) entry which is preliminary data.</text>
</comment>
<keyword evidence="1" id="KW-1133">Transmembrane helix</keyword>
<evidence type="ECO:0000313" key="3">
    <source>
        <dbReference type="Proteomes" id="UP001552299"/>
    </source>
</evidence>
<keyword evidence="3" id="KW-1185">Reference proteome</keyword>
<keyword evidence="1" id="KW-0812">Transmembrane</keyword>
<keyword evidence="1" id="KW-0472">Membrane</keyword>
<feature type="transmembrane region" description="Helical" evidence="1">
    <location>
        <begin position="50"/>
        <end position="69"/>
    </location>
</feature>
<dbReference type="AlphaFoldDB" id="A0ABD0VNW1"/>
<name>A0ABD0VNW1_DENTH</name>